<comment type="cofactor">
    <cofactor evidence="1">
        <name>FAD</name>
        <dbReference type="ChEBI" id="CHEBI:57692"/>
    </cofactor>
</comment>
<dbReference type="InterPro" id="IPR010971">
    <property type="entry name" value="UbiH/COQ6"/>
</dbReference>
<dbReference type="OrthoDB" id="9796623at2"/>
<dbReference type="PROSITE" id="PS01304">
    <property type="entry name" value="UBIH"/>
    <property type="match status" value="1"/>
</dbReference>
<proteinExistence type="inferred from homology"/>
<evidence type="ECO:0000256" key="3">
    <source>
        <dbReference type="ARBA" id="ARBA00005349"/>
    </source>
</evidence>
<dbReference type="InterPro" id="IPR051205">
    <property type="entry name" value="UbiH/COQ6_monooxygenase"/>
</dbReference>
<dbReference type="InterPro" id="IPR002938">
    <property type="entry name" value="FAD-bd"/>
</dbReference>
<evidence type="ECO:0000256" key="1">
    <source>
        <dbReference type="ARBA" id="ARBA00001974"/>
    </source>
</evidence>
<dbReference type="PANTHER" id="PTHR43876">
    <property type="entry name" value="UBIQUINONE BIOSYNTHESIS MONOOXYGENASE COQ6, MITOCHONDRIAL"/>
    <property type="match status" value="1"/>
</dbReference>
<dbReference type="GO" id="GO:0006744">
    <property type="term" value="P:ubiquinone biosynthetic process"/>
    <property type="evidence" value="ECO:0007669"/>
    <property type="project" value="UniProtKB-UniPathway"/>
</dbReference>
<keyword evidence="6" id="KW-0560">Oxidoreductase</keyword>
<name>A0A512H8K4_9PROT</name>
<dbReference type="GO" id="GO:0071949">
    <property type="term" value="F:FAD binding"/>
    <property type="evidence" value="ECO:0007669"/>
    <property type="project" value="InterPro"/>
</dbReference>
<dbReference type="GO" id="GO:0016705">
    <property type="term" value="F:oxidoreductase activity, acting on paired donors, with incorporation or reduction of molecular oxygen"/>
    <property type="evidence" value="ECO:0007669"/>
    <property type="project" value="InterPro"/>
</dbReference>
<feature type="domain" description="FAD-binding" evidence="8">
    <location>
        <begin position="4"/>
        <end position="335"/>
    </location>
</feature>
<comment type="similarity">
    <text evidence="3">Belongs to the UbiH/COQ6 family.</text>
</comment>
<dbReference type="NCBIfam" id="TIGR01988">
    <property type="entry name" value="Ubi-OHases"/>
    <property type="match status" value="1"/>
</dbReference>
<dbReference type="GO" id="GO:0004497">
    <property type="term" value="F:monooxygenase activity"/>
    <property type="evidence" value="ECO:0007669"/>
    <property type="project" value="UniProtKB-KW"/>
</dbReference>
<comment type="pathway">
    <text evidence="2">Cofactor biosynthesis; ubiquinone biosynthesis.</text>
</comment>
<dbReference type="UniPathway" id="UPA00232"/>
<evidence type="ECO:0000256" key="7">
    <source>
        <dbReference type="ARBA" id="ARBA00023033"/>
    </source>
</evidence>
<evidence type="ECO:0000256" key="2">
    <source>
        <dbReference type="ARBA" id="ARBA00004749"/>
    </source>
</evidence>
<gene>
    <name evidence="9" type="ORF">ROR02_19140</name>
</gene>
<dbReference type="InterPro" id="IPR036188">
    <property type="entry name" value="FAD/NAD-bd_sf"/>
</dbReference>
<dbReference type="RefSeq" id="WP_147163810.1">
    <property type="nucleotide sequence ID" value="NZ_BJZO01000048.1"/>
</dbReference>
<dbReference type="PRINTS" id="PR00420">
    <property type="entry name" value="RNGMNOXGNASE"/>
</dbReference>
<dbReference type="SUPFAM" id="SSF51905">
    <property type="entry name" value="FAD/NAD(P)-binding domain"/>
    <property type="match status" value="1"/>
</dbReference>
<dbReference type="EMBL" id="BJZO01000048">
    <property type="protein sequence ID" value="GEO81783.1"/>
    <property type="molecule type" value="Genomic_DNA"/>
</dbReference>
<reference evidence="9 10" key="1">
    <citation type="submission" date="2019-07" db="EMBL/GenBank/DDBJ databases">
        <title>Whole genome shotgun sequence of Rhodospirillum oryzae NBRC 107573.</title>
        <authorList>
            <person name="Hosoyama A."/>
            <person name="Uohara A."/>
            <person name="Ohji S."/>
            <person name="Ichikawa N."/>
        </authorList>
    </citation>
    <scope>NUCLEOTIDE SEQUENCE [LARGE SCALE GENOMIC DNA]</scope>
    <source>
        <strain evidence="9 10">NBRC 107573</strain>
    </source>
</reference>
<evidence type="ECO:0000256" key="4">
    <source>
        <dbReference type="ARBA" id="ARBA00022630"/>
    </source>
</evidence>
<evidence type="ECO:0000256" key="5">
    <source>
        <dbReference type="ARBA" id="ARBA00022827"/>
    </source>
</evidence>
<dbReference type="InterPro" id="IPR018168">
    <property type="entry name" value="Ubi_Hdrlase_CS"/>
</dbReference>
<keyword evidence="4" id="KW-0285">Flavoprotein</keyword>
<keyword evidence="5" id="KW-0274">FAD</keyword>
<sequence>MPSTDVLIVGCGLVGGTLACLLASHGVRVVVIDASPPPERLDPALDGRWSALAEGSRILLDRAGLWPALEPSSQAITDIRVCDAFSPLVLDFGGIGALGHMVENRSVRVALADRLATLAAATVRAPARLSTLERGPYRVTATLDDGERVDAALVVGADGRGSQVRALAGIGTRARAYDQTAIVQTIAHEESHDGLAVELFLPGGPFATLPLPGNHSLIVWSERAALVPGLLAADPAVYQAELAQRVGEFLGDITPVGRPQAFPLALHLAHRLADTRLALVGDAGHGMHPVAGQGFNFGLRDVAALAELLIDAHRLGQDPGAPALTEAYSAWRRPDTALMLALTDGLVRLFSNTHPVLTRARRLGLASVNRLAPLKDLLTTHARGTQALGRLPRLMRP</sequence>
<evidence type="ECO:0000313" key="10">
    <source>
        <dbReference type="Proteomes" id="UP000321567"/>
    </source>
</evidence>
<evidence type="ECO:0000313" key="9">
    <source>
        <dbReference type="EMBL" id="GEO81783.1"/>
    </source>
</evidence>
<protein>
    <submittedName>
        <fullName evidence="9">2-octaprenyl-3-methyl-6-methoxy-1,4-benzoquinol hydroxylase</fullName>
    </submittedName>
</protein>
<evidence type="ECO:0000256" key="6">
    <source>
        <dbReference type="ARBA" id="ARBA00023002"/>
    </source>
</evidence>
<accession>A0A512H8K4</accession>
<evidence type="ECO:0000259" key="8">
    <source>
        <dbReference type="Pfam" id="PF01494"/>
    </source>
</evidence>
<dbReference type="PANTHER" id="PTHR43876:SF7">
    <property type="entry name" value="UBIQUINONE BIOSYNTHESIS MONOOXYGENASE COQ6, MITOCHONDRIAL"/>
    <property type="match status" value="1"/>
</dbReference>
<dbReference type="Proteomes" id="UP000321567">
    <property type="component" value="Unassembled WGS sequence"/>
</dbReference>
<dbReference type="Gene3D" id="3.50.50.60">
    <property type="entry name" value="FAD/NAD(P)-binding domain"/>
    <property type="match status" value="2"/>
</dbReference>
<comment type="caution">
    <text evidence="9">The sequence shown here is derived from an EMBL/GenBank/DDBJ whole genome shotgun (WGS) entry which is preliminary data.</text>
</comment>
<keyword evidence="10" id="KW-1185">Reference proteome</keyword>
<organism evidence="9 10">
    <name type="scientific">Pararhodospirillum oryzae</name>
    <dbReference type="NCBI Taxonomy" id="478448"/>
    <lineage>
        <taxon>Bacteria</taxon>
        <taxon>Pseudomonadati</taxon>
        <taxon>Pseudomonadota</taxon>
        <taxon>Alphaproteobacteria</taxon>
        <taxon>Rhodospirillales</taxon>
        <taxon>Rhodospirillaceae</taxon>
        <taxon>Pararhodospirillum</taxon>
    </lineage>
</organism>
<keyword evidence="7" id="KW-0503">Monooxygenase</keyword>
<dbReference type="Pfam" id="PF01494">
    <property type="entry name" value="FAD_binding_3"/>
    <property type="match status" value="1"/>
</dbReference>
<dbReference type="AlphaFoldDB" id="A0A512H8K4"/>